<name>A0A378UJQ9_BERDE</name>
<keyword evidence="4" id="KW-1185">Reference proteome</keyword>
<dbReference type="GO" id="GO:0016740">
    <property type="term" value="F:transferase activity"/>
    <property type="evidence" value="ECO:0007669"/>
    <property type="project" value="UniProtKB-KW"/>
</dbReference>
<dbReference type="PANTHER" id="PTHR21621:SF0">
    <property type="entry name" value="BETA-CITRYLGLUTAMATE SYNTHASE B-RELATED"/>
    <property type="match status" value="1"/>
</dbReference>
<dbReference type="SUPFAM" id="SSF56059">
    <property type="entry name" value="Glutathione synthetase ATP-binding domain-like"/>
    <property type="match status" value="1"/>
</dbReference>
<sequence length="323" mass="36757">MILLVGAGDDPHLTAIQAHIRQAGFSAHILSTEKEALLNTSFTYRSGDASFVLQQHAAEAVAPNIQAVFFLSPLYSKQGFNHSQVQEFWHTTWREALHGYYAHLSQSCFVTNRHIYNALPAQNKISFFRAAQQAGIPAPESLISNTRADILAFFDDGKDVVLKTMHQIYLEYQNQQTMLLVKKVKKEDFADFEGKGECPVFLQKAVDKQFDFRAIIIGDTVLTCKIDASKSLYGNVDWRAYDLPHTVHEIYELPQSLKNKILKAMQYFQLDYACLDFCVDQNGQEWLLDINPFGRFMWIELATGLPISKHIADFLMQKAQSTH</sequence>
<dbReference type="AlphaFoldDB" id="A0A378UJQ9"/>
<evidence type="ECO:0000313" key="4">
    <source>
        <dbReference type="Proteomes" id="UP000254651"/>
    </source>
</evidence>
<dbReference type="PANTHER" id="PTHR21621">
    <property type="entry name" value="RIBOSOMAL PROTEIN S6 MODIFICATION PROTEIN"/>
    <property type="match status" value="1"/>
</dbReference>
<keyword evidence="3" id="KW-0808">Transferase</keyword>
<proteinExistence type="predicted"/>
<feature type="domain" description="ATP-grasp" evidence="2">
    <location>
        <begin position="128"/>
        <end position="316"/>
    </location>
</feature>
<dbReference type="InterPro" id="IPR011761">
    <property type="entry name" value="ATP-grasp"/>
</dbReference>
<gene>
    <name evidence="3" type="ORF">NCTC10295_01746</name>
</gene>
<dbReference type="Proteomes" id="UP000254651">
    <property type="component" value="Unassembled WGS sequence"/>
</dbReference>
<dbReference type="GO" id="GO:0005524">
    <property type="term" value="F:ATP binding"/>
    <property type="evidence" value="ECO:0007669"/>
    <property type="project" value="UniProtKB-UniRule"/>
</dbReference>
<dbReference type="Gene3D" id="3.30.470.20">
    <property type="entry name" value="ATP-grasp fold, B domain"/>
    <property type="match status" value="1"/>
</dbReference>
<keyword evidence="1" id="KW-0067">ATP-binding</keyword>
<organism evidence="3 4">
    <name type="scientific">Bergeriella denitrificans</name>
    <name type="common">Neisseria denitrificans</name>
    <dbReference type="NCBI Taxonomy" id="494"/>
    <lineage>
        <taxon>Bacteria</taxon>
        <taxon>Pseudomonadati</taxon>
        <taxon>Pseudomonadota</taxon>
        <taxon>Betaproteobacteria</taxon>
        <taxon>Neisseriales</taxon>
        <taxon>Neisseriaceae</taxon>
        <taxon>Bergeriella</taxon>
    </lineage>
</organism>
<keyword evidence="1" id="KW-0547">Nucleotide-binding</keyword>
<evidence type="ECO:0000259" key="2">
    <source>
        <dbReference type="PROSITE" id="PS50975"/>
    </source>
</evidence>
<accession>A0A378UJQ9</accession>
<evidence type="ECO:0000313" key="3">
    <source>
        <dbReference type="EMBL" id="STZ76953.1"/>
    </source>
</evidence>
<dbReference type="GO" id="GO:0046872">
    <property type="term" value="F:metal ion binding"/>
    <property type="evidence" value="ECO:0007669"/>
    <property type="project" value="InterPro"/>
</dbReference>
<dbReference type="GO" id="GO:0018169">
    <property type="term" value="F:ribosomal S6-glutamic acid ligase activity"/>
    <property type="evidence" value="ECO:0007669"/>
    <property type="project" value="TreeGrafter"/>
</dbReference>
<dbReference type="RefSeq" id="WP_066077905.1">
    <property type="nucleotide sequence ID" value="NZ_CP181246.1"/>
</dbReference>
<dbReference type="PROSITE" id="PS50975">
    <property type="entry name" value="ATP_GRASP"/>
    <property type="match status" value="1"/>
</dbReference>
<dbReference type="EMBL" id="UGQS01000002">
    <property type="protein sequence ID" value="STZ76953.1"/>
    <property type="molecule type" value="Genomic_DNA"/>
</dbReference>
<evidence type="ECO:0000256" key="1">
    <source>
        <dbReference type="PROSITE-ProRule" id="PRU00409"/>
    </source>
</evidence>
<reference evidence="3 4" key="1">
    <citation type="submission" date="2018-06" db="EMBL/GenBank/DDBJ databases">
        <authorList>
            <consortium name="Pathogen Informatics"/>
            <person name="Doyle S."/>
        </authorList>
    </citation>
    <scope>NUCLEOTIDE SEQUENCE [LARGE SCALE GENOMIC DNA]</scope>
    <source>
        <strain evidence="3 4">NCTC10295</strain>
    </source>
</reference>
<dbReference type="GO" id="GO:0005737">
    <property type="term" value="C:cytoplasm"/>
    <property type="evidence" value="ECO:0007669"/>
    <property type="project" value="TreeGrafter"/>
</dbReference>
<protein>
    <submittedName>
        <fullName evidence="3">Glutathione synthase/Ribosomal protein S6 modification enzyme (Glutaminyl transferase)</fullName>
    </submittedName>
</protein>
<dbReference type="GO" id="GO:0009432">
    <property type="term" value="P:SOS response"/>
    <property type="evidence" value="ECO:0007669"/>
    <property type="project" value="TreeGrafter"/>
</dbReference>